<keyword evidence="4" id="KW-1185">Reference proteome</keyword>
<dbReference type="InterPro" id="IPR023582">
    <property type="entry name" value="Impact"/>
</dbReference>
<evidence type="ECO:0000313" key="4">
    <source>
        <dbReference type="Proteomes" id="UP000391834"/>
    </source>
</evidence>
<organism evidence="3 4">
    <name type="scientific">Prolixibacter bellariivorans</name>
    <dbReference type="NCBI Taxonomy" id="314319"/>
    <lineage>
        <taxon>Bacteria</taxon>
        <taxon>Pseudomonadati</taxon>
        <taxon>Bacteroidota</taxon>
        <taxon>Bacteroidia</taxon>
        <taxon>Marinilabiliales</taxon>
        <taxon>Prolixibacteraceae</taxon>
        <taxon>Prolixibacter</taxon>
    </lineage>
</organism>
<dbReference type="GO" id="GO:0006446">
    <property type="term" value="P:regulation of translational initiation"/>
    <property type="evidence" value="ECO:0007669"/>
    <property type="project" value="TreeGrafter"/>
</dbReference>
<dbReference type="InterPro" id="IPR001498">
    <property type="entry name" value="Impact_N"/>
</dbReference>
<evidence type="ECO:0000313" key="3">
    <source>
        <dbReference type="EMBL" id="GET34086.1"/>
    </source>
</evidence>
<dbReference type="NCBIfam" id="TIGR00257">
    <property type="entry name" value="IMPACT_YIGZ"/>
    <property type="match status" value="1"/>
</dbReference>
<dbReference type="Pfam" id="PF01205">
    <property type="entry name" value="Impact_N"/>
    <property type="match status" value="1"/>
</dbReference>
<dbReference type="EMBL" id="BLAX01000001">
    <property type="protein sequence ID" value="GET34086.1"/>
    <property type="molecule type" value="Genomic_DNA"/>
</dbReference>
<comment type="similarity">
    <text evidence="1">Belongs to the IMPACT family.</text>
</comment>
<sequence length="204" mass="23042">MEATDTYLTIAEPSEGLYKDKGSKFIAYAYPVFTEDEIKEILNELKKNHHNARHHCYAWRLGADMERYRANDDGEPSGTAGRPIFGQIRSKELTNILIVVVRYFGGTLLGVSGLIKAYGTAAADALEQAEITERIVEDLVEVKFEYPAMNDVMRIIKDDSLEQLETQFELSCRIVLAIRQSQTETITEKLSSLEQTKVECIGTR</sequence>
<comment type="caution">
    <text evidence="3">The sequence shown here is derived from an EMBL/GenBank/DDBJ whole genome shotgun (WGS) entry which is preliminary data.</text>
</comment>
<dbReference type="InterPro" id="IPR020568">
    <property type="entry name" value="Ribosomal_Su5_D2-typ_SF"/>
</dbReference>
<feature type="domain" description="Impact N-terminal" evidence="2">
    <location>
        <begin position="21"/>
        <end position="126"/>
    </location>
</feature>
<dbReference type="AlphaFoldDB" id="A0A5M4B2G7"/>
<dbReference type="PANTHER" id="PTHR16301:SF20">
    <property type="entry name" value="IMPACT FAMILY MEMBER YIGZ"/>
    <property type="match status" value="1"/>
</dbReference>
<reference evidence="3 4" key="1">
    <citation type="submission" date="2019-10" db="EMBL/GenBank/DDBJ databases">
        <title>Prolixibacter strains distinguished by the presence of nitrate reductase genes were adept at nitrate-dependent anaerobic corrosion of metallic iron and carbon steel.</title>
        <authorList>
            <person name="Iino T."/>
            <person name="Shono N."/>
            <person name="Ito K."/>
            <person name="Nakamura R."/>
            <person name="Sueoka K."/>
            <person name="Harayama S."/>
            <person name="Ohkuma M."/>
        </authorList>
    </citation>
    <scope>NUCLEOTIDE SEQUENCE [LARGE SCALE GENOMIC DNA]</scope>
    <source>
        <strain evidence="3 4">JCM 13498</strain>
    </source>
</reference>
<protein>
    <recommendedName>
        <fullName evidence="2">Impact N-terminal domain-containing protein</fullName>
    </recommendedName>
</protein>
<evidence type="ECO:0000259" key="2">
    <source>
        <dbReference type="Pfam" id="PF01205"/>
    </source>
</evidence>
<dbReference type="PANTHER" id="PTHR16301">
    <property type="entry name" value="IMPACT-RELATED"/>
    <property type="match status" value="1"/>
</dbReference>
<dbReference type="InterPro" id="IPR015796">
    <property type="entry name" value="Impact_YigZ-like"/>
</dbReference>
<accession>A0A5M4B2G7</accession>
<dbReference type="InterPro" id="IPR036956">
    <property type="entry name" value="Impact_N_sf"/>
</dbReference>
<dbReference type="Proteomes" id="UP000391834">
    <property type="component" value="Unassembled WGS sequence"/>
</dbReference>
<dbReference type="OrthoDB" id="9813771at2"/>
<dbReference type="GO" id="GO:0005737">
    <property type="term" value="C:cytoplasm"/>
    <property type="evidence" value="ECO:0007669"/>
    <property type="project" value="TreeGrafter"/>
</dbReference>
<dbReference type="Gene3D" id="3.30.230.30">
    <property type="entry name" value="Impact, N-terminal domain"/>
    <property type="match status" value="1"/>
</dbReference>
<gene>
    <name evidence="3" type="ORF">PbJCM13498_29490</name>
</gene>
<evidence type="ECO:0000256" key="1">
    <source>
        <dbReference type="ARBA" id="ARBA00007665"/>
    </source>
</evidence>
<name>A0A5M4B2G7_9BACT</name>
<proteinExistence type="inferred from homology"/>
<dbReference type="SUPFAM" id="SSF54211">
    <property type="entry name" value="Ribosomal protein S5 domain 2-like"/>
    <property type="match status" value="1"/>
</dbReference>
<dbReference type="RefSeq" id="WP_025863952.1">
    <property type="nucleotide sequence ID" value="NZ_BLAX01000001.1"/>
</dbReference>